<gene>
    <name evidence="9" type="ORF">HRJ34_25105</name>
</gene>
<dbReference type="EMBL" id="CP059319">
    <property type="protein sequence ID" value="QTH21554.1"/>
    <property type="molecule type" value="Genomic_DNA"/>
</dbReference>
<evidence type="ECO:0000256" key="4">
    <source>
        <dbReference type="ARBA" id="ARBA00022827"/>
    </source>
</evidence>
<dbReference type="InterPro" id="IPR006076">
    <property type="entry name" value="FAD-dep_OxRdtase"/>
</dbReference>
<name>A0A975HF52_9SPHN</name>
<dbReference type="InterPro" id="IPR051473">
    <property type="entry name" value="P2Ox-like"/>
</dbReference>
<evidence type="ECO:0000313" key="10">
    <source>
        <dbReference type="Proteomes" id="UP000664914"/>
    </source>
</evidence>
<dbReference type="GO" id="GO:0016614">
    <property type="term" value="F:oxidoreductase activity, acting on CH-OH group of donors"/>
    <property type="evidence" value="ECO:0007669"/>
    <property type="project" value="InterPro"/>
</dbReference>
<keyword evidence="4" id="KW-0274">FAD</keyword>
<accession>A0A975HF52</accession>
<dbReference type="InterPro" id="IPR036188">
    <property type="entry name" value="FAD/NAD-bd_sf"/>
</dbReference>
<dbReference type="Pfam" id="PF01266">
    <property type="entry name" value="DAO"/>
    <property type="match status" value="1"/>
</dbReference>
<evidence type="ECO:0000256" key="1">
    <source>
        <dbReference type="ARBA" id="ARBA00001974"/>
    </source>
</evidence>
<dbReference type="Gene3D" id="3.50.50.60">
    <property type="entry name" value="FAD/NAD(P)-binding domain"/>
    <property type="match status" value="2"/>
</dbReference>
<dbReference type="Pfam" id="PF00732">
    <property type="entry name" value="GMC_oxred_N"/>
    <property type="match status" value="1"/>
</dbReference>
<evidence type="ECO:0000259" key="6">
    <source>
        <dbReference type="Pfam" id="PF00732"/>
    </source>
</evidence>
<organism evidence="9 10">
    <name type="scientific">Rhizorhabdus wittichii</name>
    <dbReference type="NCBI Taxonomy" id="160791"/>
    <lineage>
        <taxon>Bacteria</taxon>
        <taxon>Pseudomonadati</taxon>
        <taxon>Pseudomonadota</taxon>
        <taxon>Alphaproteobacteria</taxon>
        <taxon>Sphingomonadales</taxon>
        <taxon>Sphingomonadaceae</taxon>
        <taxon>Rhizorhabdus</taxon>
    </lineage>
</organism>
<dbReference type="SUPFAM" id="SSF54373">
    <property type="entry name" value="FAD-linked reductases, C-terminal domain"/>
    <property type="match status" value="1"/>
</dbReference>
<dbReference type="InterPro" id="IPR000172">
    <property type="entry name" value="GMC_OxRdtase_N"/>
</dbReference>
<feature type="domain" description="Glucose-methanol-choline oxidoreductase N-terminal" evidence="6">
    <location>
        <begin position="97"/>
        <end position="333"/>
    </location>
</feature>
<evidence type="ECO:0000259" key="8">
    <source>
        <dbReference type="Pfam" id="PF05199"/>
    </source>
</evidence>
<feature type="domain" description="FAD dependent oxidoreductase" evidence="7">
    <location>
        <begin position="6"/>
        <end position="60"/>
    </location>
</feature>
<dbReference type="PANTHER" id="PTHR42784:SF1">
    <property type="entry name" value="PYRANOSE 2-OXIDASE"/>
    <property type="match status" value="1"/>
</dbReference>
<reference evidence="9" key="1">
    <citation type="submission" date="2020-07" db="EMBL/GenBank/DDBJ databases">
        <authorList>
            <person name="Camacho E."/>
        </authorList>
    </citation>
    <scope>NUCLEOTIDE SEQUENCE</scope>
    <source>
        <strain evidence="9">MPO218</strain>
    </source>
</reference>
<dbReference type="Pfam" id="PF05199">
    <property type="entry name" value="GMC_oxred_C"/>
    <property type="match status" value="1"/>
</dbReference>
<dbReference type="SUPFAM" id="SSF51905">
    <property type="entry name" value="FAD/NAD(P)-binding domain"/>
    <property type="match status" value="1"/>
</dbReference>
<evidence type="ECO:0000256" key="3">
    <source>
        <dbReference type="ARBA" id="ARBA00022630"/>
    </source>
</evidence>
<dbReference type="AlphaFoldDB" id="A0A975HF52"/>
<comment type="similarity">
    <text evidence="2">Belongs to the GMC oxidoreductase family.</text>
</comment>
<protein>
    <submittedName>
        <fullName evidence="9">GMC family oxidoreductase</fullName>
    </submittedName>
</protein>
<comment type="cofactor">
    <cofactor evidence="1">
        <name>FAD</name>
        <dbReference type="ChEBI" id="CHEBI:57692"/>
    </cofactor>
</comment>
<proteinExistence type="inferred from homology"/>
<feature type="domain" description="Glucose-methanol-choline oxidoreductase C-terminal" evidence="8">
    <location>
        <begin position="424"/>
        <end position="543"/>
    </location>
</feature>
<evidence type="ECO:0000313" key="9">
    <source>
        <dbReference type="EMBL" id="QTH21554.1"/>
    </source>
</evidence>
<reference evidence="9" key="2">
    <citation type="submission" date="2021-04" db="EMBL/GenBank/DDBJ databases">
        <title>Isolation and genomic analysis of the ibuprofen-degrading bacterium Sphingomonas strain MPO218.</title>
        <authorList>
            <person name="Aulestia M."/>
            <person name="Flores A."/>
            <person name="Mangas E.L."/>
            <person name="Perez-Pulido A.J."/>
            <person name="Santero E."/>
            <person name="Camacho E.M."/>
        </authorList>
    </citation>
    <scope>NUCLEOTIDE SEQUENCE</scope>
    <source>
        <strain evidence="9">MPO218</strain>
    </source>
</reference>
<dbReference type="InterPro" id="IPR007867">
    <property type="entry name" value="GMC_OxRtase_C"/>
</dbReference>
<dbReference type="GO" id="GO:0050660">
    <property type="term" value="F:flavin adenine dinucleotide binding"/>
    <property type="evidence" value="ECO:0007669"/>
    <property type="project" value="InterPro"/>
</dbReference>
<dbReference type="RefSeq" id="WP_208632777.1">
    <property type="nucleotide sequence ID" value="NZ_CP059319.1"/>
</dbReference>
<evidence type="ECO:0000259" key="7">
    <source>
        <dbReference type="Pfam" id="PF01266"/>
    </source>
</evidence>
<evidence type="ECO:0000256" key="2">
    <source>
        <dbReference type="ARBA" id="ARBA00010790"/>
    </source>
</evidence>
<evidence type="ECO:0000256" key="5">
    <source>
        <dbReference type="ARBA" id="ARBA00023002"/>
    </source>
</evidence>
<sequence length="560" mass="61690">MSTQFDAIVVGSGISGGWAAKELTERGLTVLLIERGPMVEHQVDYKTEMLAPWELQYRGQGDAELFARDYAIQSKGMSFNEWTYRHFVNDRENPYQTTAENPFQWRRGYQLGGKSLLWGRQCYRWSDLDFGANAADGHGCDWPIRYQDVSPWYDHVEQFIGVSGSKEGLPQLPDGHFQRPMAMNAVELALKARLEAAYPDRKLVIGRSANMTEEKEGRSACQYRNICARGCSFGAYFSTQSSTLPAARATGRLTLITDSLVDSLDYDPKTRRVSGVRVLNTASRERKIYTAKVVFLCAGTINSVSVLLRSASADQPNGLANGSGTLGRYFMDHALTMSVVAEVPGFLDHGYFGNRPNGIIVPRYYNLDNRQGDLVRGYSYQGGAYRRGWTRGANRAGVGKAFKQELHAPGEWNFLLGAFAECLPRAENRISLDPAMTDPFGIRQTRIDFVYGDNERRLLAKAGQEAKDMVALLGAKLVSYSEDPGPGGTAVHEMGGARMGRDPATSVLNAHNQAHDVANLFVTDGAAMASSACQNPSLTYMALTARAAAHAAERVRQNAI</sequence>
<dbReference type="PANTHER" id="PTHR42784">
    <property type="entry name" value="PYRANOSE 2-OXIDASE"/>
    <property type="match status" value="1"/>
</dbReference>
<keyword evidence="5" id="KW-0560">Oxidoreductase</keyword>
<keyword evidence="3" id="KW-0285">Flavoprotein</keyword>
<dbReference type="Proteomes" id="UP000664914">
    <property type="component" value="Chromosome"/>
</dbReference>